<gene>
    <name evidence="3" type="ORF">GCM10009665_54410</name>
    <name evidence="4" type="ORF">GCM10009665_54630</name>
</gene>
<dbReference type="SUPFAM" id="SSF51110">
    <property type="entry name" value="alpha-D-mannose-specific plant lectins"/>
    <property type="match status" value="1"/>
</dbReference>
<dbReference type="Gene3D" id="2.90.10.10">
    <property type="entry name" value="Bulb-type lectin domain"/>
    <property type="match status" value="2"/>
</dbReference>
<dbReference type="EMBL" id="BAAALF010000123">
    <property type="protein sequence ID" value="GAA1257166.1"/>
    <property type="molecule type" value="Genomic_DNA"/>
</dbReference>
<keyword evidence="1" id="KW-0732">Signal</keyword>
<feature type="chain" id="PRO_5045028697" description="Bulb-type lectin domain-containing protein" evidence="1">
    <location>
        <begin position="31"/>
        <end position="151"/>
    </location>
</feature>
<reference evidence="4" key="3">
    <citation type="submission" date="2023-12" db="EMBL/GenBank/DDBJ databases">
        <authorList>
            <person name="Sun Q."/>
            <person name="Inoue M."/>
        </authorList>
    </citation>
    <scope>NUCLEOTIDE SEQUENCE</scope>
    <source>
        <strain evidence="4">JCM 13004</strain>
    </source>
</reference>
<evidence type="ECO:0000313" key="3">
    <source>
        <dbReference type="EMBL" id="GAA1257166.1"/>
    </source>
</evidence>
<dbReference type="PROSITE" id="PS50927">
    <property type="entry name" value="BULB_LECTIN"/>
    <property type="match status" value="1"/>
</dbReference>
<sequence length="151" mass="15935">MKSMLKATKILIAGAAAVASVVGLSGTASATDMTALPKGQSLNPGDSIISYYDSNISFELTLQTDGNLVEYHRQIDLSTGNLVRRACWATNTMGSGATNATYQSDGNFVLYNGNSPLWASNTQWKAGSTVDINSFGAVYVGVTKLIDQCQP</sequence>
<dbReference type="RefSeq" id="WP_344444659.1">
    <property type="nucleotide sequence ID" value="NZ_BAAALF010000123.1"/>
</dbReference>
<accession>A0ABN1WRQ4</accession>
<reference evidence="4 5" key="2">
    <citation type="journal article" date="2019" name="Int. J. Syst. Evol. Microbiol.">
        <title>The Global Catalogue of Microorganisms (GCM) 10K type strain sequencing project: providing services to taxonomists for standard genome sequencing and annotation.</title>
        <authorList>
            <consortium name="The Broad Institute Genomics Platform"/>
            <consortium name="The Broad Institute Genome Sequencing Center for Infectious Disease"/>
            <person name="Wu L."/>
            <person name="Ma J."/>
        </authorList>
    </citation>
    <scope>NUCLEOTIDE SEQUENCE [LARGE SCALE GENOMIC DNA]</scope>
    <source>
        <strain evidence="4 5">JCM 13004</strain>
    </source>
</reference>
<proteinExistence type="predicted"/>
<organism evidence="4 5">
    <name type="scientific">Kitasatospora nipponensis</name>
    <dbReference type="NCBI Taxonomy" id="258049"/>
    <lineage>
        <taxon>Bacteria</taxon>
        <taxon>Bacillati</taxon>
        <taxon>Actinomycetota</taxon>
        <taxon>Actinomycetes</taxon>
        <taxon>Kitasatosporales</taxon>
        <taxon>Streptomycetaceae</taxon>
        <taxon>Kitasatospora</taxon>
    </lineage>
</organism>
<feature type="signal peptide" evidence="1">
    <location>
        <begin position="1"/>
        <end position="30"/>
    </location>
</feature>
<name>A0ABN1WRQ4_9ACTN</name>
<reference evidence="3" key="1">
    <citation type="journal article" date="2014" name="Int. J. Syst. Evol. Microbiol.">
        <title>Complete genome of a new Firmicutes species belonging to the dominant human colonic microbiota ('Ruminococcus bicirculans') reveals two chromosomes and a selective capacity to utilize plant glucans.</title>
        <authorList>
            <consortium name="NISC Comparative Sequencing Program"/>
            <person name="Wegmann U."/>
            <person name="Louis P."/>
            <person name="Goesmann A."/>
            <person name="Henrissat B."/>
            <person name="Duncan S.H."/>
            <person name="Flint H.J."/>
        </authorList>
    </citation>
    <scope>NUCLEOTIDE SEQUENCE</scope>
    <source>
        <strain evidence="3">JCM 13004</strain>
    </source>
</reference>
<keyword evidence="5" id="KW-1185">Reference proteome</keyword>
<dbReference type="InterPro" id="IPR036426">
    <property type="entry name" value="Bulb-type_lectin_dom_sf"/>
</dbReference>
<dbReference type="EMBL" id="BAAALF010000123">
    <property type="protein sequence ID" value="GAA1257312.1"/>
    <property type="molecule type" value="Genomic_DNA"/>
</dbReference>
<dbReference type="InterPro" id="IPR001480">
    <property type="entry name" value="Bulb-type_lectin_dom"/>
</dbReference>
<evidence type="ECO:0000313" key="4">
    <source>
        <dbReference type="EMBL" id="GAA1257312.1"/>
    </source>
</evidence>
<evidence type="ECO:0000313" key="5">
    <source>
        <dbReference type="Proteomes" id="UP001500037"/>
    </source>
</evidence>
<protein>
    <recommendedName>
        <fullName evidence="2">Bulb-type lectin domain-containing protein</fullName>
    </recommendedName>
</protein>
<dbReference type="Proteomes" id="UP001500037">
    <property type="component" value="Unassembled WGS sequence"/>
</dbReference>
<comment type="caution">
    <text evidence="4">The sequence shown here is derived from an EMBL/GenBank/DDBJ whole genome shotgun (WGS) entry which is preliminary data.</text>
</comment>
<evidence type="ECO:0000256" key="1">
    <source>
        <dbReference type="SAM" id="SignalP"/>
    </source>
</evidence>
<feature type="domain" description="Bulb-type lectin" evidence="2">
    <location>
        <begin position="33"/>
        <end position="151"/>
    </location>
</feature>
<evidence type="ECO:0000259" key="2">
    <source>
        <dbReference type="PROSITE" id="PS50927"/>
    </source>
</evidence>